<dbReference type="EMBL" id="DF237211">
    <property type="protein sequence ID" value="GAQ85940.1"/>
    <property type="molecule type" value="Genomic_DNA"/>
</dbReference>
<gene>
    <name evidence="3" type="ORF">KFL_002620070</name>
</gene>
<accession>A0A1Y1I4S1</accession>
<evidence type="ECO:0000313" key="4">
    <source>
        <dbReference type="Proteomes" id="UP000054558"/>
    </source>
</evidence>
<evidence type="ECO:0000256" key="1">
    <source>
        <dbReference type="SAM" id="Coils"/>
    </source>
</evidence>
<protein>
    <submittedName>
        <fullName evidence="3">Uncharacterized protein</fullName>
    </submittedName>
</protein>
<keyword evidence="1" id="KW-0175">Coiled coil</keyword>
<keyword evidence="4" id="KW-1185">Reference proteome</keyword>
<dbReference type="Proteomes" id="UP000054558">
    <property type="component" value="Unassembled WGS sequence"/>
</dbReference>
<sequence length="133" mass="15053">MESLSPQEVSKLLEAEADTLQQMQSKVEKQLERLKLEEQLILQSASWNMQDQQIAGDEDLAPLPRPLSPLHEAHIDTVSRPDERQAAAWGTVLDNERPIVQEDTGSDSELEKKLKEALEAENFEDSENDEESD</sequence>
<reference evidence="3 4" key="1">
    <citation type="journal article" date="2014" name="Nat. Commun.">
        <title>Klebsormidium flaccidum genome reveals primary factors for plant terrestrial adaptation.</title>
        <authorList>
            <person name="Hori K."/>
            <person name="Maruyama F."/>
            <person name="Fujisawa T."/>
            <person name="Togashi T."/>
            <person name="Yamamoto N."/>
            <person name="Seo M."/>
            <person name="Sato S."/>
            <person name="Yamada T."/>
            <person name="Mori H."/>
            <person name="Tajima N."/>
            <person name="Moriyama T."/>
            <person name="Ikeuchi M."/>
            <person name="Watanabe M."/>
            <person name="Wada H."/>
            <person name="Kobayashi K."/>
            <person name="Saito M."/>
            <person name="Masuda T."/>
            <person name="Sasaki-Sekimoto Y."/>
            <person name="Mashiguchi K."/>
            <person name="Awai K."/>
            <person name="Shimojima M."/>
            <person name="Masuda S."/>
            <person name="Iwai M."/>
            <person name="Nobusawa T."/>
            <person name="Narise T."/>
            <person name="Kondo S."/>
            <person name="Saito H."/>
            <person name="Sato R."/>
            <person name="Murakawa M."/>
            <person name="Ihara Y."/>
            <person name="Oshima-Yamada Y."/>
            <person name="Ohtaka K."/>
            <person name="Satoh M."/>
            <person name="Sonobe K."/>
            <person name="Ishii M."/>
            <person name="Ohtani R."/>
            <person name="Kanamori-Sato M."/>
            <person name="Honoki R."/>
            <person name="Miyazaki D."/>
            <person name="Mochizuki H."/>
            <person name="Umetsu J."/>
            <person name="Higashi K."/>
            <person name="Shibata D."/>
            <person name="Kamiya Y."/>
            <person name="Sato N."/>
            <person name="Nakamura Y."/>
            <person name="Tabata S."/>
            <person name="Ida S."/>
            <person name="Kurokawa K."/>
            <person name="Ohta H."/>
        </authorList>
    </citation>
    <scope>NUCLEOTIDE SEQUENCE [LARGE SCALE GENOMIC DNA]</scope>
    <source>
        <strain evidence="3 4">NIES-2285</strain>
    </source>
</reference>
<evidence type="ECO:0000313" key="3">
    <source>
        <dbReference type="EMBL" id="GAQ85940.1"/>
    </source>
</evidence>
<organism evidence="3 4">
    <name type="scientific">Klebsormidium nitens</name>
    <name type="common">Green alga</name>
    <name type="synonym">Ulothrix nitens</name>
    <dbReference type="NCBI Taxonomy" id="105231"/>
    <lineage>
        <taxon>Eukaryota</taxon>
        <taxon>Viridiplantae</taxon>
        <taxon>Streptophyta</taxon>
        <taxon>Klebsormidiophyceae</taxon>
        <taxon>Klebsormidiales</taxon>
        <taxon>Klebsormidiaceae</taxon>
        <taxon>Klebsormidium</taxon>
    </lineage>
</organism>
<dbReference type="AlphaFoldDB" id="A0A1Y1I4S1"/>
<evidence type="ECO:0000256" key="2">
    <source>
        <dbReference type="SAM" id="MobiDB-lite"/>
    </source>
</evidence>
<feature type="region of interest" description="Disordered" evidence="2">
    <location>
        <begin position="89"/>
        <end position="110"/>
    </location>
</feature>
<name>A0A1Y1I4S1_KLENI</name>
<feature type="coiled-coil region" evidence="1">
    <location>
        <begin position="10"/>
        <end position="40"/>
    </location>
</feature>
<proteinExistence type="predicted"/>